<name>A0ABS6JBQ2_9BACI</name>
<accession>A0ABS6JBQ2</accession>
<proteinExistence type="predicted"/>
<keyword evidence="2" id="KW-1185">Reference proteome</keyword>
<sequence>MSEFNVQKSIKAQEEYCKRTGAPHFAPSSGVCWKCNKNIYNPHEKAVLDGKHYFSGITTEKAASELITGCPHCYRTYCD</sequence>
<reference evidence="1 2" key="1">
    <citation type="submission" date="2021-06" db="EMBL/GenBank/DDBJ databases">
        <title>Bacillus sp. RD4P76, an endophyte from a halophyte.</title>
        <authorList>
            <person name="Sun J.-Q."/>
        </authorList>
    </citation>
    <scope>NUCLEOTIDE SEQUENCE [LARGE SCALE GENOMIC DNA]</scope>
    <source>
        <strain evidence="1 2">CGMCC 1.15917</strain>
    </source>
</reference>
<gene>
    <name evidence="1" type="ORF">KS419_05045</name>
</gene>
<dbReference type="Proteomes" id="UP000784880">
    <property type="component" value="Unassembled WGS sequence"/>
</dbReference>
<organism evidence="1 2">
    <name type="scientific">Evansella tamaricis</name>
    <dbReference type="NCBI Taxonomy" id="2069301"/>
    <lineage>
        <taxon>Bacteria</taxon>
        <taxon>Bacillati</taxon>
        <taxon>Bacillota</taxon>
        <taxon>Bacilli</taxon>
        <taxon>Bacillales</taxon>
        <taxon>Bacillaceae</taxon>
        <taxon>Evansella</taxon>
    </lineage>
</organism>
<dbReference type="EMBL" id="JAHQCS010000057">
    <property type="protein sequence ID" value="MBU9711104.1"/>
    <property type="molecule type" value="Genomic_DNA"/>
</dbReference>
<evidence type="ECO:0000313" key="1">
    <source>
        <dbReference type="EMBL" id="MBU9711104.1"/>
    </source>
</evidence>
<dbReference type="RefSeq" id="WP_217064994.1">
    <property type="nucleotide sequence ID" value="NZ_JAHQCS010000057.1"/>
</dbReference>
<comment type="caution">
    <text evidence="1">The sequence shown here is derived from an EMBL/GenBank/DDBJ whole genome shotgun (WGS) entry which is preliminary data.</text>
</comment>
<protein>
    <submittedName>
        <fullName evidence="1">Uncharacterized protein</fullName>
    </submittedName>
</protein>
<evidence type="ECO:0000313" key="2">
    <source>
        <dbReference type="Proteomes" id="UP000784880"/>
    </source>
</evidence>